<evidence type="ECO:0000313" key="1">
    <source>
        <dbReference type="EMBL" id="EKC23390.1"/>
    </source>
</evidence>
<dbReference type="HOGENOM" id="CLU_1134490_0_0_1"/>
<gene>
    <name evidence="1" type="ORF">CGI_10019607</name>
</gene>
<proteinExistence type="predicted"/>
<accession>K1Q3D8</accession>
<name>K1Q3D8_MAGGI</name>
<dbReference type="InParanoid" id="K1Q3D8"/>
<protein>
    <submittedName>
        <fullName evidence="1">Uncharacterized protein</fullName>
    </submittedName>
</protein>
<reference evidence="1" key="1">
    <citation type="journal article" date="2012" name="Nature">
        <title>The oyster genome reveals stress adaptation and complexity of shell formation.</title>
        <authorList>
            <person name="Zhang G."/>
            <person name="Fang X."/>
            <person name="Guo X."/>
            <person name="Li L."/>
            <person name="Luo R."/>
            <person name="Xu F."/>
            <person name="Yang P."/>
            <person name="Zhang L."/>
            <person name="Wang X."/>
            <person name="Qi H."/>
            <person name="Xiong Z."/>
            <person name="Que H."/>
            <person name="Xie Y."/>
            <person name="Holland P.W."/>
            <person name="Paps J."/>
            <person name="Zhu Y."/>
            <person name="Wu F."/>
            <person name="Chen Y."/>
            <person name="Wang J."/>
            <person name="Peng C."/>
            <person name="Meng J."/>
            <person name="Yang L."/>
            <person name="Liu J."/>
            <person name="Wen B."/>
            <person name="Zhang N."/>
            <person name="Huang Z."/>
            <person name="Zhu Q."/>
            <person name="Feng Y."/>
            <person name="Mount A."/>
            <person name="Hedgecock D."/>
            <person name="Xu Z."/>
            <person name="Liu Y."/>
            <person name="Domazet-Loso T."/>
            <person name="Du Y."/>
            <person name="Sun X."/>
            <person name="Zhang S."/>
            <person name="Liu B."/>
            <person name="Cheng P."/>
            <person name="Jiang X."/>
            <person name="Li J."/>
            <person name="Fan D."/>
            <person name="Wang W."/>
            <person name="Fu W."/>
            <person name="Wang T."/>
            <person name="Wang B."/>
            <person name="Zhang J."/>
            <person name="Peng Z."/>
            <person name="Li Y."/>
            <person name="Li N."/>
            <person name="Wang J."/>
            <person name="Chen M."/>
            <person name="He Y."/>
            <person name="Tan F."/>
            <person name="Song X."/>
            <person name="Zheng Q."/>
            <person name="Huang R."/>
            <person name="Yang H."/>
            <person name="Du X."/>
            <person name="Chen L."/>
            <person name="Yang M."/>
            <person name="Gaffney P.M."/>
            <person name="Wang S."/>
            <person name="Luo L."/>
            <person name="She Z."/>
            <person name="Ming Y."/>
            <person name="Huang W."/>
            <person name="Zhang S."/>
            <person name="Huang B."/>
            <person name="Zhang Y."/>
            <person name="Qu T."/>
            <person name="Ni P."/>
            <person name="Miao G."/>
            <person name="Wang J."/>
            <person name="Wang Q."/>
            <person name="Steinberg C.E."/>
            <person name="Wang H."/>
            <person name="Li N."/>
            <person name="Qian L."/>
            <person name="Zhang G."/>
            <person name="Li Y."/>
            <person name="Yang H."/>
            <person name="Liu X."/>
            <person name="Wang J."/>
            <person name="Yin Y."/>
            <person name="Wang J."/>
        </authorList>
    </citation>
    <scope>NUCLEOTIDE SEQUENCE [LARGE SCALE GENOMIC DNA]</scope>
    <source>
        <strain evidence="1">05x7-T-G4-1.051#20</strain>
    </source>
</reference>
<sequence>MQFENLEATYLEYILDISPNVNFEVHGNLCNKDPPSRTYLVSTGKASIPHSPDVQIASARVLLSFVKNKAPLCSSSAYTDVTGDISHLWRSSQILLIRSRNKQNYEHADENKQIVDKKTQGSLLEYRPYVHVQIDGRTDVSDGPLIRTDVALFPDMTLYDAIAEASVRFGVEHPCVQNPYRMEVASASSNCYTVINVPGVVSNTSSRWIIKIVRRRGRIIYEDECLPSGRISMRGGTTVTFKKTN</sequence>
<organism evidence="1">
    <name type="scientific">Magallana gigas</name>
    <name type="common">Pacific oyster</name>
    <name type="synonym">Crassostrea gigas</name>
    <dbReference type="NCBI Taxonomy" id="29159"/>
    <lineage>
        <taxon>Eukaryota</taxon>
        <taxon>Metazoa</taxon>
        <taxon>Spiralia</taxon>
        <taxon>Lophotrochozoa</taxon>
        <taxon>Mollusca</taxon>
        <taxon>Bivalvia</taxon>
        <taxon>Autobranchia</taxon>
        <taxon>Pteriomorphia</taxon>
        <taxon>Ostreida</taxon>
        <taxon>Ostreoidea</taxon>
        <taxon>Ostreidae</taxon>
        <taxon>Magallana</taxon>
    </lineage>
</organism>
<dbReference type="EMBL" id="JH819024">
    <property type="protein sequence ID" value="EKC23390.1"/>
    <property type="molecule type" value="Genomic_DNA"/>
</dbReference>
<dbReference type="AlphaFoldDB" id="K1Q3D8"/>